<protein>
    <submittedName>
        <fullName evidence="1">Uncharacterized protein</fullName>
    </submittedName>
</protein>
<keyword evidence="2" id="KW-1185">Reference proteome</keyword>
<evidence type="ECO:0000313" key="2">
    <source>
        <dbReference type="Proteomes" id="UP001207930"/>
    </source>
</evidence>
<gene>
    <name evidence="1" type="ORF">OKA04_23905</name>
</gene>
<reference evidence="1 2" key="1">
    <citation type="submission" date="2022-10" db="EMBL/GenBank/DDBJ databases">
        <title>Luteolibacter flavescens strain MCCC 1K03193, whole genome shotgun sequencing project.</title>
        <authorList>
            <person name="Zhao G."/>
            <person name="Shen L."/>
        </authorList>
    </citation>
    <scope>NUCLEOTIDE SEQUENCE [LARGE SCALE GENOMIC DNA]</scope>
    <source>
        <strain evidence="1 2">MCCC 1K03193</strain>
    </source>
</reference>
<evidence type="ECO:0000313" key="1">
    <source>
        <dbReference type="EMBL" id="MCW1887804.1"/>
    </source>
</evidence>
<organism evidence="1 2">
    <name type="scientific">Luteolibacter flavescens</name>
    <dbReference type="NCBI Taxonomy" id="1859460"/>
    <lineage>
        <taxon>Bacteria</taxon>
        <taxon>Pseudomonadati</taxon>
        <taxon>Verrucomicrobiota</taxon>
        <taxon>Verrucomicrobiia</taxon>
        <taxon>Verrucomicrobiales</taxon>
        <taxon>Verrucomicrobiaceae</taxon>
        <taxon>Luteolibacter</taxon>
    </lineage>
</organism>
<proteinExistence type="predicted"/>
<accession>A0ABT3FWU4</accession>
<comment type="caution">
    <text evidence="1">The sequence shown here is derived from an EMBL/GenBank/DDBJ whole genome shotgun (WGS) entry which is preliminary data.</text>
</comment>
<name>A0ABT3FWU4_9BACT</name>
<dbReference type="RefSeq" id="WP_264503760.1">
    <property type="nucleotide sequence ID" value="NZ_JAPDDS010000024.1"/>
</dbReference>
<dbReference type="EMBL" id="JAPDDS010000024">
    <property type="protein sequence ID" value="MCW1887804.1"/>
    <property type="molecule type" value="Genomic_DNA"/>
</dbReference>
<sequence length="90" mass="9943">MTRRHILGIFFAAPLGLLVADDERPVVDDSQAKKEAPSSGLPTLWIAGDSTVKNQGTMRGWGQEICKGRRHGLHLFGDMGYTFGHFSCQR</sequence>
<dbReference type="Proteomes" id="UP001207930">
    <property type="component" value="Unassembled WGS sequence"/>
</dbReference>
<feature type="non-terminal residue" evidence="1">
    <location>
        <position position="90"/>
    </location>
</feature>